<sequence length="452" mass="50404">MVNAEVSKVLLEFEGKPLTLPAVPPSYISLDAKSGAHFLPTAHLQANATQPFAATKVLDGFVSSLNTVVDGEDVKTVYDVTLNYFQDALHRHWPGDTIGILAYNMPTDVEHLVNRLDLQAKADVVHGVGIASSTTKKAAKVPLFVPTVVSLRRLFSECLDLRAVPKKSLIRALVPCASDPSDRRFLEVLCSKEGHAVYEKYMLKQGKGFISLLKLVPSCKPTAALLVEHLPRLMPRPYSIANAYHEDGKAVVRFIFSHSASNPGITTTYLRGLHPNALVYFYFRQSTSFTYKDEELKNNIIMVGTGTGVSPYLAFLDLRAEALAKGHTIGKADLIAGFRYRDRSYLCREEIMDYIKDGVLDASYDAFSRDQDSQFKYVQDRIRQRKAQIVENLRSPDGLFYVCGDSKVLLPEITATIEKLLAESAENEETEGSKAFVDQLKKDGKYREDIWL</sequence>
<evidence type="ECO:0000313" key="8">
    <source>
        <dbReference type="EnsemblMetazoa" id="ENSAATROPP000362"/>
    </source>
</evidence>
<keyword evidence="9" id="KW-1185">Reference proteome</keyword>
<dbReference type="FunFam" id="1.20.990.10:FF:000007">
    <property type="entry name" value="Methionine synthase reductase"/>
    <property type="match status" value="1"/>
</dbReference>
<dbReference type="InterPro" id="IPR003097">
    <property type="entry name" value="CysJ-like_FAD-binding"/>
</dbReference>
<dbReference type="Gene3D" id="2.40.30.10">
    <property type="entry name" value="Translation factors"/>
    <property type="match status" value="1"/>
</dbReference>
<evidence type="ECO:0000256" key="6">
    <source>
        <dbReference type="ARBA" id="ARBA00040659"/>
    </source>
</evidence>
<feature type="domain" description="FAD-binding FR-type" evidence="7">
    <location>
        <begin position="61"/>
        <end position="292"/>
    </location>
</feature>
<dbReference type="GO" id="GO:0010181">
    <property type="term" value="F:FMN binding"/>
    <property type="evidence" value="ECO:0007669"/>
    <property type="project" value="TreeGrafter"/>
</dbReference>
<dbReference type="InterPro" id="IPR023173">
    <property type="entry name" value="NADPH_Cyt_P450_Rdtase_alpha"/>
</dbReference>
<dbReference type="Pfam" id="PF00175">
    <property type="entry name" value="NAD_binding_1"/>
    <property type="match status" value="1"/>
</dbReference>
<organism evidence="8 9">
    <name type="scientific">Anopheles atroparvus</name>
    <name type="common">European mosquito</name>
    <dbReference type="NCBI Taxonomy" id="41427"/>
    <lineage>
        <taxon>Eukaryota</taxon>
        <taxon>Metazoa</taxon>
        <taxon>Ecdysozoa</taxon>
        <taxon>Arthropoda</taxon>
        <taxon>Hexapoda</taxon>
        <taxon>Insecta</taxon>
        <taxon>Pterygota</taxon>
        <taxon>Neoptera</taxon>
        <taxon>Endopterygota</taxon>
        <taxon>Diptera</taxon>
        <taxon>Nematocera</taxon>
        <taxon>Culicoidea</taxon>
        <taxon>Culicidae</taxon>
        <taxon>Anophelinae</taxon>
        <taxon>Anopheles</taxon>
    </lineage>
</organism>
<evidence type="ECO:0000313" key="9">
    <source>
        <dbReference type="Proteomes" id="UP000075880"/>
    </source>
</evidence>
<dbReference type="SUPFAM" id="SSF63380">
    <property type="entry name" value="Riboflavin synthase domain-like"/>
    <property type="match status" value="1"/>
</dbReference>
<dbReference type="Gene3D" id="1.20.990.10">
    <property type="entry name" value="NADPH-cytochrome p450 Reductase, Chain A, domain 3"/>
    <property type="match status" value="1"/>
</dbReference>
<dbReference type="InterPro" id="IPR001709">
    <property type="entry name" value="Flavoprot_Pyr_Nucl_cyt_Rdtase"/>
</dbReference>
<keyword evidence="4" id="KW-0560">Oxidoreductase</keyword>
<evidence type="ECO:0000259" key="7">
    <source>
        <dbReference type="PROSITE" id="PS51384"/>
    </source>
</evidence>
<dbReference type="AlphaFoldDB" id="A0AAG5CNG5"/>
<keyword evidence="3" id="KW-0274">FAD</keyword>
<dbReference type="GO" id="GO:0050667">
    <property type="term" value="P:homocysteine metabolic process"/>
    <property type="evidence" value="ECO:0007669"/>
    <property type="project" value="TreeGrafter"/>
</dbReference>
<protein>
    <recommendedName>
        <fullName evidence="6">Methionine synthase reductase</fullName>
        <ecNumber evidence="5">1.16.1.8</ecNumber>
    </recommendedName>
</protein>
<dbReference type="Proteomes" id="UP000075880">
    <property type="component" value="Unassembled WGS sequence"/>
</dbReference>
<dbReference type="SUPFAM" id="SSF52343">
    <property type="entry name" value="Ferredoxin reductase-like, C-terminal NADP-linked domain"/>
    <property type="match status" value="1"/>
</dbReference>
<dbReference type="PRINTS" id="PR00371">
    <property type="entry name" value="FPNCR"/>
</dbReference>
<dbReference type="PANTHER" id="PTHR19384:SF84">
    <property type="entry name" value="METHIONINE SYNTHASE REDUCTASE"/>
    <property type="match status" value="1"/>
</dbReference>
<accession>A0AAG5CNG5</accession>
<dbReference type="InterPro" id="IPR017927">
    <property type="entry name" value="FAD-bd_FR_type"/>
</dbReference>
<dbReference type="PROSITE" id="PS51384">
    <property type="entry name" value="FAD_FR"/>
    <property type="match status" value="1"/>
</dbReference>
<evidence type="ECO:0000256" key="5">
    <source>
        <dbReference type="ARBA" id="ARBA00039088"/>
    </source>
</evidence>
<dbReference type="Gene3D" id="3.40.50.80">
    <property type="entry name" value="Nucleotide-binding domain of ferredoxin-NADP reductase (FNR) module"/>
    <property type="match status" value="1"/>
</dbReference>
<evidence type="ECO:0000256" key="2">
    <source>
        <dbReference type="ARBA" id="ARBA00022630"/>
    </source>
</evidence>
<proteinExistence type="predicted"/>
<dbReference type="GO" id="GO:0030586">
    <property type="term" value="F:[methionine synthase] reductase (NADPH) activity"/>
    <property type="evidence" value="ECO:0007669"/>
    <property type="project" value="UniProtKB-EC"/>
</dbReference>
<dbReference type="PANTHER" id="PTHR19384">
    <property type="entry name" value="NITRIC OXIDE SYNTHASE-RELATED"/>
    <property type="match status" value="1"/>
</dbReference>
<dbReference type="GO" id="GO:0050660">
    <property type="term" value="F:flavin adenine dinucleotide binding"/>
    <property type="evidence" value="ECO:0007669"/>
    <property type="project" value="TreeGrafter"/>
</dbReference>
<dbReference type="Pfam" id="PF00667">
    <property type="entry name" value="FAD_binding_1"/>
    <property type="match status" value="1"/>
</dbReference>
<comment type="cofactor">
    <cofactor evidence="1">
        <name>FAD</name>
        <dbReference type="ChEBI" id="CHEBI:57692"/>
    </cofactor>
</comment>
<dbReference type="InterPro" id="IPR017938">
    <property type="entry name" value="Riboflavin_synthase-like_b-brl"/>
</dbReference>
<dbReference type="EC" id="1.16.1.8" evidence="5"/>
<evidence type="ECO:0000256" key="1">
    <source>
        <dbReference type="ARBA" id="ARBA00001974"/>
    </source>
</evidence>
<keyword evidence="2" id="KW-0285">Flavoprotein</keyword>
<dbReference type="EnsemblMetazoa" id="ENSAATROPT000380">
    <property type="protein sequence ID" value="ENSAATROPP000362"/>
    <property type="gene ID" value="ENSAATROPG000312"/>
</dbReference>
<reference evidence="8" key="1">
    <citation type="submission" date="2024-04" db="UniProtKB">
        <authorList>
            <consortium name="EnsemblMetazoa"/>
        </authorList>
    </citation>
    <scope>IDENTIFICATION</scope>
    <source>
        <strain evidence="8">EBRO</strain>
    </source>
</reference>
<dbReference type="GO" id="GO:0005829">
    <property type="term" value="C:cytosol"/>
    <property type="evidence" value="ECO:0007669"/>
    <property type="project" value="TreeGrafter"/>
</dbReference>
<evidence type="ECO:0000256" key="3">
    <source>
        <dbReference type="ARBA" id="ARBA00022827"/>
    </source>
</evidence>
<dbReference type="InterPro" id="IPR001433">
    <property type="entry name" value="OxRdtase_FAD/NAD-bd"/>
</dbReference>
<dbReference type="GO" id="GO:0009086">
    <property type="term" value="P:methionine biosynthetic process"/>
    <property type="evidence" value="ECO:0007669"/>
    <property type="project" value="TreeGrafter"/>
</dbReference>
<dbReference type="InterPro" id="IPR039261">
    <property type="entry name" value="FNR_nucleotide-bd"/>
</dbReference>
<name>A0AAG5CNG5_ANOAO</name>
<evidence type="ECO:0000256" key="4">
    <source>
        <dbReference type="ARBA" id="ARBA00023002"/>
    </source>
</evidence>